<dbReference type="Pfam" id="PF00535">
    <property type="entry name" value="Glycos_transf_2"/>
    <property type="match status" value="1"/>
</dbReference>
<dbReference type="GO" id="GO:0016757">
    <property type="term" value="F:glycosyltransferase activity"/>
    <property type="evidence" value="ECO:0007669"/>
    <property type="project" value="InterPro"/>
</dbReference>
<sequence>MINLYLFNNRNRGALYGVGSYIRELVASLRGSGIRIHVVYLFGEKAQIERWEEGEVSYLSFPEPVAEDWNSLEVRQRAAYLRNIAYLLRRSIRDTEKLVFHLNSYRDEALVRELKAAFRCRVVTAAHFSDWSSVIYDNPERLRAILRKECTQPLDDLIRESFGEEQAFYAATDRVIGLSDYMRALLCEDYGLLPDRVAVIPNGMADVADTDRDPVLIREKWQLRPEERIILFVGRLDSIKGVRFLIRAFRKVSRQYPDSRLWIVGDGDYKDCFEEANPIFSRVTFTGFLDRASLLELYRVADVGVVPSLFEPFGYVPVEMMMHGLPVVATATSGLDEVVDDSCGLKVPLAVSADRVEIDADRLAEKILFLLRNPEEARRLGRNGRGRFVERYSSEVFGRNMSAFYESLFAEENPTEEAMEKEKHIDLSVIVPIYNTEAYLPVCLDSLLGIDGPCVEIVLVDDGSTDGSGKIADAYALEDSRIRVIHQANGGASVARNTGLEVARGEYILFVDSDDWVLGDALASLFRTGVESQADVVMGEIRFCDQEGNPGALFNPVKGMRPKVLLGREGFVGLMRDGSYLPTPVRFVCRRDFLRMIGVRFEEGIMHEDELWTPIVLCQAERLAITCTEFYRYRQDDSSVMHTTKWSRRLRSLFRVVDGLAQFADRWSFDGEERELKSWWYANLFRLYHWAFAYLAEVRDSSIEVPACHLDRFWRNCGEMIPEAAIRCREYYQKAENHLKEYTDWRMSDSVIAMTYWSKTNKRILLIFNTVDERIYVSHLGGLPSGWVVTTDRKYIGRADWVVFHLPSLSDTLEYDLAKPEGQRWASWYAESEQDDPLFNDTEIMDLFDISIRFTTFGECIEKIVNLDV</sequence>
<gene>
    <name evidence="4" type="ORF">D7V78_09585</name>
    <name evidence="5" type="ORF">E5342_17905</name>
</gene>
<evidence type="ECO:0000259" key="1">
    <source>
        <dbReference type="Pfam" id="PF00534"/>
    </source>
</evidence>
<evidence type="ECO:0000313" key="5">
    <source>
        <dbReference type="EMBL" id="TGY53910.1"/>
    </source>
</evidence>
<feature type="domain" description="Glycosyltransferase 2-like" evidence="2">
    <location>
        <begin position="428"/>
        <end position="552"/>
    </location>
</feature>
<dbReference type="InterPro" id="IPR001173">
    <property type="entry name" value="Glyco_trans_2-like"/>
</dbReference>
<dbReference type="Pfam" id="PF00534">
    <property type="entry name" value="Glycos_transf_1"/>
    <property type="match status" value="1"/>
</dbReference>
<dbReference type="InterPro" id="IPR028098">
    <property type="entry name" value="Glyco_trans_4-like_N"/>
</dbReference>
<dbReference type="OrthoDB" id="1046785at2"/>
<reference evidence="4 6" key="1">
    <citation type="submission" date="2018-09" db="EMBL/GenBank/DDBJ databases">
        <title>Murine metabolic-syndrome-specific gut microbial biobank.</title>
        <authorList>
            <person name="Liu C."/>
        </authorList>
    </citation>
    <scope>NUCLEOTIDE SEQUENCE [LARGE SCALE GENOMIC DNA]</scope>
    <source>
        <strain evidence="4 6">8-P5</strain>
    </source>
</reference>
<organism evidence="4 6">
    <name type="scientific">Parabacteroides distasonis</name>
    <dbReference type="NCBI Taxonomy" id="823"/>
    <lineage>
        <taxon>Bacteria</taxon>
        <taxon>Pseudomonadati</taxon>
        <taxon>Bacteroidota</taxon>
        <taxon>Bacteroidia</taxon>
        <taxon>Bacteroidales</taxon>
        <taxon>Tannerellaceae</taxon>
        <taxon>Parabacteroides</taxon>
    </lineage>
</organism>
<dbReference type="PANTHER" id="PTHR12526">
    <property type="entry name" value="GLYCOSYLTRANSFERASE"/>
    <property type="match status" value="1"/>
</dbReference>
<evidence type="ECO:0000313" key="7">
    <source>
        <dbReference type="Proteomes" id="UP000310032"/>
    </source>
</evidence>
<proteinExistence type="predicted"/>
<dbReference type="NCBIfam" id="TIGR04157">
    <property type="entry name" value="glyco_rSAM_CFB"/>
    <property type="match status" value="1"/>
</dbReference>
<dbReference type="InterPro" id="IPR029044">
    <property type="entry name" value="Nucleotide-diphossugar_trans"/>
</dbReference>
<comment type="caution">
    <text evidence="4">The sequence shown here is derived from an EMBL/GenBank/DDBJ whole genome shotgun (WGS) entry which is preliminary data.</text>
</comment>
<dbReference type="Proteomes" id="UP000278164">
    <property type="component" value="Unassembled WGS sequence"/>
</dbReference>
<feature type="domain" description="Glycosyl transferase family 1" evidence="1">
    <location>
        <begin position="217"/>
        <end position="386"/>
    </location>
</feature>
<dbReference type="InterPro" id="IPR001296">
    <property type="entry name" value="Glyco_trans_1"/>
</dbReference>
<dbReference type="Gene3D" id="3.40.50.2000">
    <property type="entry name" value="Glycogen Phosphorylase B"/>
    <property type="match status" value="2"/>
</dbReference>
<dbReference type="SUPFAM" id="SSF53756">
    <property type="entry name" value="UDP-Glycosyltransferase/glycogen phosphorylase"/>
    <property type="match status" value="1"/>
</dbReference>
<dbReference type="Pfam" id="PF13439">
    <property type="entry name" value="Glyco_transf_4"/>
    <property type="match status" value="1"/>
</dbReference>
<dbReference type="AlphaFoldDB" id="A0A3L7ZP19"/>
<dbReference type="SUPFAM" id="SSF53448">
    <property type="entry name" value="Nucleotide-diphospho-sugar transferases"/>
    <property type="match status" value="1"/>
</dbReference>
<accession>A0A3L7ZP19</accession>
<dbReference type="InterPro" id="IPR026419">
    <property type="entry name" value="Glyco_rSAM_CFB"/>
</dbReference>
<dbReference type="Proteomes" id="UP000310032">
    <property type="component" value="Unassembled WGS sequence"/>
</dbReference>
<reference evidence="5 7" key="2">
    <citation type="submission" date="2019-04" db="EMBL/GenBank/DDBJ databases">
        <title>Microbes associate with the intestines of laboratory mice.</title>
        <authorList>
            <person name="Navarre W."/>
            <person name="Wong E."/>
            <person name="Huang K."/>
            <person name="Tropini C."/>
            <person name="Ng K."/>
            <person name="Yu B."/>
        </authorList>
    </citation>
    <scope>NUCLEOTIDE SEQUENCE [LARGE SCALE GENOMIC DNA]</scope>
    <source>
        <strain evidence="5 7">NM39_I3</strain>
    </source>
</reference>
<dbReference type="RefSeq" id="WP_121736084.1">
    <property type="nucleotide sequence ID" value="NZ_QXXG01000014.1"/>
</dbReference>
<evidence type="ECO:0000313" key="4">
    <source>
        <dbReference type="EMBL" id="RLT73576.1"/>
    </source>
</evidence>
<dbReference type="CDD" id="cd03801">
    <property type="entry name" value="GT4_PimA-like"/>
    <property type="match status" value="1"/>
</dbReference>
<protein>
    <submittedName>
        <fullName evidence="4">TIGR04157 family glycosyltransferase</fullName>
    </submittedName>
</protein>
<evidence type="ECO:0000313" key="6">
    <source>
        <dbReference type="Proteomes" id="UP000278164"/>
    </source>
</evidence>
<dbReference type="EMBL" id="RAYI01000016">
    <property type="protein sequence ID" value="RLT73576.1"/>
    <property type="molecule type" value="Genomic_DNA"/>
</dbReference>
<dbReference type="CDD" id="cd00761">
    <property type="entry name" value="Glyco_tranf_GTA_type"/>
    <property type="match status" value="1"/>
</dbReference>
<evidence type="ECO:0000259" key="3">
    <source>
        <dbReference type="Pfam" id="PF13439"/>
    </source>
</evidence>
<evidence type="ECO:0000259" key="2">
    <source>
        <dbReference type="Pfam" id="PF00535"/>
    </source>
</evidence>
<feature type="domain" description="Glycosyltransferase subfamily 4-like N-terminal" evidence="3">
    <location>
        <begin position="17"/>
        <end position="203"/>
    </location>
</feature>
<dbReference type="Gene3D" id="3.90.550.10">
    <property type="entry name" value="Spore Coat Polysaccharide Biosynthesis Protein SpsA, Chain A"/>
    <property type="match status" value="1"/>
</dbReference>
<name>A0A3L7ZP19_PARDI</name>
<keyword evidence="4" id="KW-0808">Transferase</keyword>
<dbReference type="EMBL" id="SRYM01000080">
    <property type="protein sequence ID" value="TGY53910.1"/>
    <property type="molecule type" value="Genomic_DNA"/>
</dbReference>